<dbReference type="Proteomes" id="UP000248882">
    <property type="component" value="Unassembled WGS sequence"/>
</dbReference>
<dbReference type="RefSeq" id="WP_111318976.1">
    <property type="nucleotide sequence ID" value="NZ_QKZT01000008.1"/>
</dbReference>
<accession>A0A2W7R831</accession>
<proteinExistence type="predicted"/>
<keyword evidence="3" id="KW-1185">Reference proteome</keyword>
<protein>
    <submittedName>
        <fullName evidence="2">Uncharacterized protein</fullName>
    </submittedName>
</protein>
<evidence type="ECO:0000313" key="3">
    <source>
        <dbReference type="Proteomes" id="UP000248882"/>
    </source>
</evidence>
<dbReference type="OrthoDB" id="840364at2"/>
<keyword evidence="1" id="KW-0472">Membrane</keyword>
<name>A0A2W7R831_9BACT</name>
<feature type="transmembrane region" description="Helical" evidence="1">
    <location>
        <begin position="43"/>
        <end position="65"/>
    </location>
</feature>
<keyword evidence="1" id="KW-1133">Transmembrane helix</keyword>
<dbReference type="EMBL" id="QKZT01000008">
    <property type="protein sequence ID" value="PZX51897.1"/>
    <property type="molecule type" value="Genomic_DNA"/>
</dbReference>
<sequence>MKFILLTFLTVLLVIVFNPFVPYWVVMIGIMILSVLVGNKGAAAFFAGGIGMGLAWLGQTVYISTLSGSQLPQKMGELMGFGSDLALIAITVVLGFLLGAFSALTGSLLRKHLERKPDNIYGR</sequence>
<dbReference type="AlphaFoldDB" id="A0A2W7R831"/>
<organism evidence="2 3">
    <name type="scientific">Algoriphagus chordae</name>
    <dbReference type="NCBI Taxonomy" id="237019"/>
    <lineage>
        <taxon>Bacteria</taxon>
        <taxon>Pseudomonadati</taxon>
        <taxon>Bacteroidota</taxon>
        <taxon>Cytophagia</taxon>
        <taxon>Cytophagales</taxon>
        <taxon>Cyclobacteriaceae</taxon>
        <taxon>Algoriphagus</taxon>
    </lineage>
</organism>
<reference evidence="2 3" key="1">
    <citation type="submission" date="2018-06" db="EMBL/GenBank/DDBJ databases">
        <title>Genomic Encyclopedia of Archaeal and Bacterial Type Strains, Phase II (KMG-II): from individual species to whole genera.</title>
        <authorList>
            <person name="Goeker M."/>
        </authorList>
    </citation>
    <scope>NUCLEOTIDE SEQUENCE [LARGE SCALE GENOMIC DNA]</scope>
    <source>
        <strain evidence="2 3">DSM 19830</strain>
    </source>
</reference>
<keyword evidence="1" id="KW-0812">Transmembrane</keyword>
<evidence type="ECO:0000313" key="2">
    <source>
        <dbReference type="EMBL" id="PZX51897.1"/>
    </source>
</evidence>
<evidence type="ECO:0000256" key="1">
    <source>
        <dbReference type="SAM" id="Phobius"/>
    </source>
</evidence>
<feature type="transmembrane region" description="Helical" evidence="1">
    <location>
        <begin position="85"/>
        <end position="109"/>
    </location>
</feature>
<feature type="transmembrane region" description="Helical" evidence="1">
    <location>
        <begin position="6"/>
        <end position="36"/>
    </location>
</feature>
<gene>
    <name evidence="2" type="ORF">LV85_02046</name>
</gene>
<comment type="caution">
    <text evidence="2">The sequence shown here is derived from an EMBL/GenBank/DDBJ whole genome shotgun (WGS) entry which is preliminary data.</text>
</comment>